<feature type="region of interest" description="Disordered" evidence="1">
    <location>
        <begin position="225"/>
        <end position="246"/>
    </location>
</feature>
<feature type="compositionally biased region" description="Basic and acidic residues" evidence="1">
    <location>
        <begin position="133"/>
        <end position="146"/>
    </location>
</feature>
<dbReference type="InterPro" id="IPR021888">
    <property type="entry name" value="DUF3499"/>
</dbReference>
<proteinExistence type="predicted"/>
<dbReference type="Pfam" id="PF12005">
    <property type="entry name" value="DUF3499"/>
    <property type="match status" value="1"/>
</dbReference>
<gene>
    <name evidence="2" type="ORF">C884_01016</name>
</gene>
<feature type="compositionally biased region" description="Low complexity" evidence="1">
    <location>
        <begin position="147"/>
        <end position="157"/>
    </location>
</feature>
<feature type="region of interest" description="Disordered" evidence="1">
    <location>
        <begin position="46"/>
        <end position="212"/>
    </location>
</feature>
<evidence type="ECO:0008006" key="4">
    <source>
        <dbReference type="Google" id="ProtNLM"/>
    </source>
</evidence>
<dbReference type="AlphaFoldDB" id="M2WGF7"/>
<organism evidence="2 3">
    <name type="scientific">Kocuria palustris PEL</name>
    <dbReference type="NCBI Taxonomy" id="1236550"/>
    <lineage>
        <taxon>Bacteria</taxon>
        <taxon>Bacillati</taxon>
        <taxon>Actinomycetota</taxon>
        <taxon>Actinomycetes</taxon>
        <taxon>Micrococcales</taxon>
        <taxon>Micrococcaceae</taxon>
        <taxon>Kocuria</taxon>
    </lineage>
</organism>
<evidence type="ECO:0000313" key="3">
    <source>
        <dbReference type="Proteomes" id="UP000009877"/>
    </source>
</evidence>
<comment type="caution">
    <text evidence="2">The sequence shown here is derived from an EMBL/GenBank/DDBJ whole genome shotgun (WGS) entry which is preliminary data.</text>
</comment>
<evidence type="ECO:0000313" key="2">
    <source>
        <dbReference type="EMBL" id="EME37642.1"/>
    </source>
</evidence>
<evidence type="ECO:0000256" key="1">
    <source>
        <dbReference type="SAM" id="MobiDB-lite"/>
    </source>
</evidence>
<accession>M2WGF7</accession>
<name>M2WGF7_9MICC</name>
<keyword evidence="3" id="KW-1185">Reference proteome</keyword>
<reference evidence="2 3" key="1">
    <citation type="journal article" date="2014" name="Genome Announc.">
        <title>Draft Genome Sequence of Kocuria palustris PEL.</title>
        <authorList>
            <person name="Sharma G."/>
            <person name="Khatri I."/>
            <person name="Subramanian S."/>
        </authorList>
    </citation>
    <scope>NUCLEOTIDE SEQUENCE [LARGE SCALE GENOMIC DNA]</scope>
    <source>
        <strain evidence="2 3">PEL</strain>
    </source>
</reference>
<dbReference type="EMBL" id="ANHZ02000002">
    <property type="protein sequence ID" value="EME37642.1"/>
    <property type="molecule type" value="Genomic_DNA"/>
</dbReference>
<protein>
    <recommendedName>
        <fullName evidence="4">DUF3499 family protein</fullName>
    </recommendedName>
</protein>
<sequence length="246" mass="25657">MYSDSTAVIGPLSVHAEPHAYDLCVPHAQRMTPPRGWEIVRLEGIPDSQDEEAPAAQRGDLVADSAPLAPLSTLPGAARTHAPAADAGSQTQSPQADDEDAAGDDAPGNPFGSASKGWGRRRRSRLRAVSSSGHKEPAEESVEHGGEASSSAPEEAPVAGIPEHPSVSGGRAAGLRAVSDPVQEREPVQGIDDPGEAGSLHGEDGAFDSLTDEIFASHSTVYVPARRAARPQPEGMRRPHLRRGCS</sequence>
<dbReference type="Proteomes" id="UP000009877">
    <property type="component" value="Unassembled WGS sequence"/>
</dbReference>